<evidence type="ECO:0000256" key="2">
    <source>
        <dbReference type="ARBA" id="ARBA00022801"/>
    </source>
</evidence>
<feature type="region of interest" description="Disordered" evidence="7">
    <location>
        <begin position="103"/>
        <end position="166"/>
    </location>
</feature>
<evidence type="ECO:0000259" key="9">
    <source>
        <dbReference type="PROSITE" id="PS51195"/>
    </source>
</evidence>
<dbReference type="InterPro" id="IPR000629">
    <property type="entry name" value="RNA-helicase_DEAD-box_CS"/>
</dbReference>
<dbReference type="GeneID" id="16070088"/>
<keyword evidence="3 6" id="KW-0347">Helicase</keyword>
<dbReference type="PANTHER" id="PTHR47959">
    <property type="entry name" value="ATP-DEPENDENT RNA HELICASE RHLE-RELATED"/>
    <property type="match status" value="1"/>
</dbReference>
<evidence type="ECO:0000256" key="4">
    <source>
        <dbReference type="ARBA" id="ARBA00022840"/>
    </source>
</evidence>
<keyword evidence="2 6" id="KW-0378">Hydrolase</keyword>
<evidence type="ECO:0000256" key="3">
    <source>
        <dbReference type="ARBA" id="ARBA00022806"/>
    </source>
</evidence>
<evidence type="ECO:0000256" key="5">
    <source>
        <dbReference type="PROSITE-ProRule" id="PRU00552"/>
    </source>
</evidence>
<dbReference type="PROSITE" id="PS51192">
    <property type="entry name" value="HELICASE_ATP_BIND_1"/>
    <property type="match status" value="1"/>
</dbReference>
<evidence type="ECO:0000256" key="6">
    <source>
        <dbReference type="RuleBase" id="RU000492"/>
    </source>
</evidence>
<feature type="compositionally biased region" description="Basic residues" evidence="7">
    <location>
        <begin position="427"/>
        <end position="448"/>
    </location>
</feature>
<reference evidence="10" key="1">
    <citation type="submission" date="2009-08" db="EMBL/GenBank/DDBJ databases">
        <title>Annotation of Salpingoeca rosetta.</title>
        <authorList>
            <consortium name="The Broad Institute Genome Sequencing Platform"/>
            <person name="Russ C."/>
            <person name="Cuomo C."/>
            <person name="Burger G."/>
            <person name="Gray M.W."/>
            <person name="Holland P.W.H."/>
            <person name="King N."/>
            <person name="Lang F.B.F."/>
            <person name="Roger A.J."/>
            <person name="Ruiz-Trillo I."/>
            <person name="Young S.K."/>
            <person name="Zeng Q."/>
            <person name="Gargeya S."/>
            <person name="Alvarado L."/>
            <person name="Berlin A."/>
            <person name="Chapman S.B."/>
            <person name="Chen Z."/>
            <person name="Freedman E."/>
            <person name="Gellesch M."/>
            <person name="Goldberg J."/>
            <person name="Griggs A."/>
            <person name="Gujja S."/>
            <person name="Heilman E."/>
            <person name="Heiman D."/>
            <person name="Howarth C."/>
            <person name="Mehta T."/>
            <person name="Neiman D."/>
            <person name="Pearson M."/>
            <person name="Roberts A."/>
            <person name="Saif S."/>
            <person name="Shea T."/>
            <person name="Shenoy N."/>
            <person name="Sisk P."/>
            <person name="Stolte C."/>
            <person name="Sykes S."/>
            <person name="White J."/>
            <person name="Yandava C."/>
            <person name="Haas B."/>
            <person name="Nusbaum C."/>
            <person name="Birren B."/>
        </authorList>
    </citation>
    <scope>NUCLEOTIDE SEQUENCE [LARGE SCALE GENOMIC DNA]</scope>
    <source>
        <strain evidence="10">ATCC 50818</strain>
    </source>
</reference>
<dbReference type="GO" id="GO:0003724">
    <property type="term" value="F:RNA helicase activity"/>
    <property type="evidence" value="ECO:0007669"/>
    <property type="project" value="InterPro"/>
</dbReference>
<dbReference type="eggNOG" id="KOG0338">
    <property type="taxonomic scope" value="Eukaryota"/>
</dbReference>
<organism evidence="11">
    <name type="scientific">Salpingoeca rosetta (strain ATCC 50818 / BSB-021)</name>
    <dbReference type="NCBI Taxonomy" id="946362"/>
    <lineage>
        <taxon>Eukaryota</taxon>
        <taxon>Choanoflagellata</taxon>
        <taxon>Craspedida</taxon>
        <taxon>Salpingoecidae</taxon>
        <taxon>Salpingoeca</taxon>
    </lineage>
</organism>
<dbReference type="OMA" id="QVHENAW"/>
<feature type="compositionally biased region" description="Acidic residues" evidence="7">
    <location>
        <begin position="8"/>
        <end position="28"/>
    </location>
</feature>
<dbReference type="STRING" id="946362.F2UN92"/>
<feature type="domain" description="DEAD-box RNA helicase Q" evidence="9">
    <location>
        <begin position="177"/>
        <end position="205"/>
    </location>
</feature>
<feature type="domain" description="Helicase ATP-binding" evidence="8">
    <location>
        <begin position="208"/>
        <end position="389"/>
    </location>
</feature>
<dbReference type="InterPro" id="IPR050079">
    <property type="entry name" value="DEAD_box_RNA_helicase"/>
</dbReference>
<keyword evidence="1 6" id="KW-0547">Nucleotide-binding</keyword>
<dbReference type="AlphaFoldDB" id="F2UN92"/>
<name>F2UN92_SALR5</name>
<feature type="compositionally biased region" description="Basic and acidic residues" evidence="7">
    <location>
        <begin position="395"/>
        <end position="405"/>
    </location>
</feature>
<dbReference type="PROSITE" id="PS51195">
    <property type="entry name" value="Q_MOTIF"/>
    <property type="match status" value="1"/>
</dbReference>
<dbReference type="PROSITE" id="PS00039">
    <property type="entry name" value="DEAD_ATP_HELICASE"/>
    <property type="match status" value="1"/>
</dbReference>
<dbReference type="Pfam" id="PF00270">
    <property type="entry name" value="DEAD"/>
    <property type="match status" value="1"/>
</dbReference>
<feature type="compositionally biased region" description="Acidic residues" evidence="7">
    <location>
        <begin position="144"/>
        <end position="158"/>
    </location>
</feature>
<dbReference type="GO" id="GO:0005829">
    <property type="term" value="C:cytosol"/>
    <property type="evidence" value="ECO:0007669"/>
    <property type="project" value="TreeGrafter"/>
</dbReference>
<accession>F2UN92</accession>
<dbReference type="OrthoDB" id="10259843at2759"/>
<sequence>MTTRVMTIEDDDPIVNEEEENEEEEEEENKLLSRGPTKASKKGKQKGDAASGFDPEFSFETTDLDDAYNETLAAATEEADRVPLQNRIDLLLERRKKRLEAEMKAKQEGGETEDNEGSENEDEDGEEVLVDKASTPMAPLPNLDDLEDSDDEIDEEEEQLRKEFFSDTPEVDVSAVSSFSDLNLSRALQVGLTGMGLHKPTPIQARAIPIGLMGKDMCACAATGSGKTLAFLIPALDRLSYKPPGPSVTRVLVLAPTRELAKQVHENAWKLSAMFQSSKKGLNISCALIMGGNKLQADLPIIKARPDVIVATPGRLVDHIENTPGFDLSTVEILILDEADRLLELGFEDHLKSIVKSCKPDRQTMLFSATMTASKPLSKAKRRMEMGFDLDLADTSKRAKTEAKAKSSLLKKKSSAKKRQLASDASKRKKGPGRRGSKFKSKTKHKRR</sequence>
<evidence type="ECO:0000256" key="7">
    <source>
        <dbReference type="SAM" id="MobiDB-lite"/>
    </source>
</evidence>
<dbReference type="PANTHER" id="PTHR47959:SF1">
    <property type="entry name" value="ATP-DEPENDENT RNA HELICASE DBPA"/>
    <property type="match status" value="1"/>
</dbReference>
<feature type="region of interest" description="Disordered" evidence="7">
    <location>
        <begin position="395"/>
        <end position="448"/>
    </location>
</feature>
<dbReference type="RefSeq" id="XP_004989540.1">
    <property type="nucleotide sequence ID" value="XM_004989483.1"/>
</dbReference>
<dbReference type="InterPro" id="IPR011545">
    <property type="entry name" value="DEAD/DEAH_box_helicase_dom"/>
</dbReference>
<comment type="similarity">
    <text evidence="6">Belongs to the DEAD box helicase family.</text>
</comment>
<protein>
    <submittedName>
        <fullName evidence="10">Uncharacterized protein</fullName>
    </submittedName>
</protein>
<dbReference type="KEGG" id="sre:PTSG_09283"/>
<dbReference type="Gene3D" id="3.40.50.300">
    <property type="entry name" value="P-loop containing nucleotide triphosphate hydrolases"/>
    <property type="match status" value="1"/>
</dbReference>
<proteinExistence type="inferred from homology"/>
<dbReference type="InterPro" id="IPR014001">
    <property type="entry name" value="Helicase_ATP-bd"/>
</dbReference>
<dbReference type="Proteomes" id="UP000007799">
    <property type="component" value="Unassembled WGS sequence"/>
</dbReference>
<feature type="region of interest" description="Disordered" evidence="7">
    <location>
        <begin position="1"/>
        <end position="64"/>
    </location>
</feature>
<gene>
    <name evidence="10" type="ORF">PTSG_09283</name>
</gene>
<dbReference type="SUPFAM" id="SSF52540">
    <property type="entry name" value="P-loop containing nucleoside triphosphate hydrolases"/>
    <property type="match status" value="1"/>
</dbReference>
<keyword evidence="11" id="KW-1185">Reference proteome</keyword>
<evidence type="ECO:0000313" key="10">
    <source>
        <dbReference type="EMBL" id="EGD78591.1"/>
    </source>
</evidence>
<dbReference type="GO" id="GO:0005524">
    <property type="term" value="F:ATP binding"/>
    <property type="evidence" value="ECO:0007669"/>
    <property type="project" value="UniProtKB-KW"/>
</dbReference>
<dbReference type="InParanoid" id="F2UN92"/>
<dbReference type="SMART" id="SM00487">
    <property type="entry name" value="DEXDc"/>
    <property type="match status" value="1"/>
</dbReference>
<dbReference type="InterPro" id="IPR027417">
    <property type="entry name" value="P-loop_NTPase"/>
</dbReference>
<feature type="compositionally biased region" description="Acidic residues" evidence="7">
    <location>
        <begin position="110"/>
        <end position="128"/>
    </location>
</feature>
<evidence type="ECO:0000313" key="11">
    <source>
        <dbReference type="Proteomes" id="UP000007799"/>
    </source>
</evidence>
<dbReference type="EMBL" id="GL832983">
    <property type="protein sequence ID" value="EGD78591.1"/>
    <property type="molecule type" value="Genomic_DNA"/>
</dbReference>
<dbReference type="GO" id="GO:0016787">
    <property type="term" value="F:hydrolase activity"/>
    <property type="evidence" value="ECO:0007669"/>
    <property type="project" value="UniProtKB-KW"/>
</dbReference>
<dbReference type="InterPro" id="IPR014014">
    <property type="entry name" value="RNA_helicase_DEAD_Q_motif"/>
</dbReference>
<keyword evidence="4 6" id="KW-0067">ATP-binding</keyword>
<evidence type="ECO:0000259" key="8">
    <source>
        <dbReference type="PROSITE" id="PS51192"/>
    </source>
</evidence>
<dbReference type="GO" id="GO:0003676">
    <property type="term" value="F:nucleic acid binding"/>
    <property type="evidence" value="ECO:0007669"/>
    <property type="project" value="InterPro"/>
</dbReference>
<feature type="short sequence motif" description="Q motif" evidence="5">
    <location>
        <begin position="177"/>
        <end position="205"/>
    </location>
</feature>
<evidence type="ECO:0000256" key="1">
    <source>
        <dbReference type="ARBA" id="ARBA00022741"/>
    </source>
</evidence>
<feature type="compositionally biased region" description="Basic residues" evidence="7">
    <location>
        <begin position="409"/>
        <end position="420"/>
    </location>
</feature>